<dbReference type="RefSeq" id="WP_236326391.1">
    <property type="nucleotide sequence ID" value="NZ_WJZX01000083.1"/>
</dbReference>
<organism evidence="2 3">
    <name type="scientific">Pseudomonas poae</name>
    <dbReference type="NCBI Taxonomy" id="200451"/>
    <lineage>
        <taxon>Bacteria</taxon>
        <taxon>Pseudomonadati</taxon>
        <taxon>Pseudomonadota</taxon>
        <taxon>Gammaproteobacteria</taxon>
        <taxon>Pseudomonadales</taxon>
        <taxon>Pseudomonadaceae</taxon>
        <taxon>Pseudomonas</taxon>
    </lineage>
</organism>
<dbReference type="Proteomes" id="UP000814126">
    <property type="component" value="Unassembled WGS sequence"/>
</dbReference>
<evidence type="ECO:0000256" key="1">
    <source>
        <dbReference type="SAM" id="Phobius"/>
    </source>
</evidence>
<gene>
    <name evidence="2" type="ORF">GIV46_18385</name>
</gene>
<keyword evidence="1" id="KW-1133">Transmembrane helix</keyword>
<reference evidence="2" key="1">
    <citation type="submission" date="2019-11" db="EMBL/GenBank/DDBJ databases">
        <title>Epiphytic Pseudomonas syringae from cherry orchards.</title>
        <authorList>
            <person name="Hulin M.T."/>
        </authorList>
    </citation>
    <scope>NUCLEOTIDE SEQUENCE</scope>
    <source>
        <strain evidence="2">PA-2-1F</strain>
    </source>
</reference>
<feature type="transmembrane region" description="Helical" evidence="1">
    <location>
        <begin position="7"/>
        <end position="29"/>
    </location>
</feature>
<sequence length="126" mass="13858">MLQESKGWAWLYLCIAILLLIIGIAAPFVRDLFLSLKPEGDTPAQWLERTGAVTTIFGLLAINLIDEGIERLVPSRKLADTGGVATFAVFETIFTWIKRFAFLLTIAGTLVWGYGTVIMVVLNKAA</sequence>
<protein>
    <submittedName>
        <fullName evidence="2">Uncharacterized protein</fullName>
    </submittedName>
</protein>
<name>A0AAP2S3P9_9PSED</name>
<evidence type="ECO:0000313" key="2">
    <source>
        <dbReference type="EMBL" id="MCF5656984.1"/>
    </source>
</evidence>
<keyword evidence="1" id="KW-0472">Membrane</keyword>
<comment type="caution">
    <text evidence="2">The sequence shown here is derived from an EMBL/GenBank/DDBJ whole genome shotgun (WGS) entry which is preliminary data.</text>
</comment>
<dbReference type="AlphaFoldDB" id="A0AAP2S3P9"/>
<feature type="transmembrane region" description="Helical" evidence="1">
    <location>
        <begin position="103"/>
        <end position="122"/>
    </location>
</feature>
<keyword evidence="1" id="KW-0812">Transmembrane</keyword>
<accession>A0AAP2S3P9</accession>
<evidence type="ECO:0000313" key="3">
    <source>
        <dbReference type="Proteomes" id="UP000814126"/>
    </source>
</evidence>
<dbReference type="EMBL" id="WJZX01000083">
    <property type="protein sequence ID" value="MCF5656984.1"/>
    <property type="molecule type" value="Genomic_DNA"/>
</dbReference>
<proteinExistence type="predicted"/>